<evidence type="ECO:0000313" key="3">
    <source>
        <dbReference type="Proteomes" id="UP000256345"/>
    </source>
</evidence>
<protein>
    <submittedName>
        <fullName evidence="2">Flp pilus-assembly TadE/G-like protein</fullName>
    </submittedName>
</protein>
<accession>A0ABX9K2U6</accession>
<comment type="caution">
    <text evidence="2">The sequence shown here is derived from an EMBL/GenBank/DDBJ whole genome shotgun (WGS) entry which is preliminary data.</text>
</comment>
<organism evidence="2 3">
    <name type="scientific">Archangium gephyra</name>
    <dbReference type="NCBI Taxonomy" id="48"/>
    <lineage>
        <taxon>Bacteria</taxon>
        <taxon>Pseudomonadati</taxon>
        <taxon>Myxococcota</taxon>
        <taxon>Myxococcia</taxon>
        <taxon>Myxococcales</taxon>
        <taxon>Cystobacterineae</taxon>
        <taxon>Archangiaceae</taxon>
        <taxon>Archangium</taxon>
    </lineage>
</organism>
<sequence>MPHHQQVVRKKRAPRGQALVLAALSLLLLGLMVALSFGISHALRGKTRLQQHSDAMAYSMATVQARSLNYFAVSNRAIAASFVAMNSLHAYMAAASVTSSMLSQGKDNFEAIGIIEIVLCLPCPWTGSACKHCKDAAEAFKIAKKFDKKRKEYDNEIKNVDPRFDNAVQALDVMIDTIHRSQWSVFKDTVTLLQNGSANGLGKLKDINAKEASSLNSAVGALNASEFTCVIDGMVCVGSGKPGNSPRPARARVMTEVANATRPEWPATRGKGVLEYLHPQFMKDLMNGIQGSGVSFVTGHDGTAKTTQNASTGEVEAGPSSDNQGKVTGADEHGRLTSQWRHGLWTGRYEASIFSDNSGNKHSPKSAHTGKHTKFEGVYAKDLLACAVGGNCFMKFRSDPDPSHDFGQPHVYSYVTMKMRTGDVKKAPWELNSKSEVKFTHGDQGTGKISMAPDEGAALSNALVYYHRLGDWQEQPNMFNPFWRAKLHPFTSSQAAAVLTAAGNTDAAQVAASATDLPL</sequence>
<evidence type="ECO:0000256" key="1">
    <source>
        <dbReference type="SAM" id="MobiDB-lite"/>
    </source>
</evidence>
<dbReference type="EMBL" id="QUMU01000005">
    <property type="protein sequence ID" value="REG32150.1"/>
    <property type="molecule type" value="Genomic_DNA"/>
</dbReference>
<keyword evidence="3" id="KW-1185">Reference proteome</keyword>
<evidence type="ECO:0000313" key="2">
    <source>
        <dbReference type="EMBL" id="REG32150.1"/>
    </source>
</evidence>
<gene>
    <name evidence="2" type="ORF">ATI61_105478</name>
</gene>
<dbReference type="Proteomes" id="UP000256345">
    <property type="component" value="Unassembled WGS sequence"/>
</dbReference>
<feature type="region of interest" description="Disordered" evidence="1">
    <location>
        <begin position="300"/>
        <end position="333"/>
    </location>
</feature>
<name>A0ABX9K2U6_9BACT</name>
<proteinExistence type="predicted"/>
<reference evidence="2 3" key="1">
    <citation type="submission" date="2018-08" db="EMBL/GenBank/DDBJ databases">
        <title>Genomic Encyclopedia of Archaeal and Bacterial Type Strains, Phase II (KMG-II): from individual species to whole genera.</title>
        <authorList>
            <person name="Goeker M."/>
        </authorList>
    </citation>
    <scope>NUCLEOTIDE SEQUENCE [LARGE SCALE GENOMIC DNA]</scope>
    <source>
        <strain evidence="2 3">DSM 2261</strain>
    </source>
</reference>